<evidence type="ECO:0000256" key="3">
    <source>
        <dbReference type="SAM" id="MobiDB-lite"/>
    </source>
</evidence>
<dbReference type="SMART" id="SM00906">
    <property type="entry name" value="Fungal_trans"/>
    <property type="match status" value="1"/>
</dbReference>
<dbReference type="PANTHER" id="PTHR46910:SF5">
    <property type="entry name" value="ZN(II)2CYS6 TRANSCRIPTION FACTOR (EUROFUNG)"/>
    <property type="match status" value="1"/>
</dbReference>
<evidence type="ECO:0000256" key="4">
    <source>
        <dbReference type="SAM" id="Phobius"/>
    </source>
</evidence>
<keyword evidence="2" id="KW-0175">Coiled coil</keyword>
<name>A0A4Q4TLI1_9PEZI</name>
<evidence type="ECO:0000256" key="1">
    <source>
        <dbReference type="ARBA" id="ARBA00023242"/>
    </source>
</evidence>
<dbReference type="CDD" id="cd12148">
    <property type="entry name" value="fungal_TF_MHR"/>
    <property type="match status" value="1"/>
</dbReference>
<dbReference type="GO" id="GO:0003677">
    <property type="term" value="F:DNA binding"/>
    <property type="evidence" value="ECO:0007669"/>
    <property type="project" value="InterPro"/>
</dbReference>
<dbReference type="Pfam" id="PF04082">
    <property type="entry name" value="Fungal_trans"/>
    <property type="match status" value="1"/>
</dbReference>
<dbReference type="Proteomes" id="UP000293360">
    <property type="component" value="Unassembled WGS sequence"/>
</dbReference>
<evidence type="ECO:0000256" key="2">
    <source>
        <dbReference type="SAM" id="Coils"/>
    </source>
</evidence>
<keyword evidence="1" id="KW-0539">Nucleus</keyword>
<keyword evidence="4" id="KW-0472">Membrane</keyword>
<evidence type="ECO:0000259" key="5">
    <source>
        <dbReference type="SMART" id="SM00906"/>
    </source>
</evidence>
<dbReference type="GO" id="GO:0008270">
    <property type="term" value="F:zinc ion binding"/>
    <property type="evidence" value="ECO:0007669"/>
    <property type="project" value="InterPro"/>
</dbReference>
<reference evidence="6 7" key="1">
    <citation type="submission" date="2018-06" db="EMBL/GenBank/DDBJ databases">
        <title>Complete Genomes of Monosporascus.</title>
        <authorList>
            <person name="Robinson A.J."/>
            <person name="Natvig D.O."/>
        </authorList>
    </citation>
    <scope>NUCLEOTIDE SEQUENCE [LARGE SCALE GENOMIC DNA]</scope>
    <source>
        <strain evidence="6 7">CBS 110550</strain>
    </source>
</reference>
<feature type="transmembrane region" description="Helical" evidence="4">
    <location>
        <begin position="541"/>
        <end position="562"/>
    </location>
</feature>
<dbReference type="EMBL" id="QJNU01000131">
    <property type="protein sequence ID" value="RYP06400.1"/>
    <property type="molecule type" value="Genomic_DNA"/>
</dbReference>
<dbReference type="InterPro" id="IPR050987">
    <property type="entry name" value="AtrR-like"/>
</dbReference>
<accession>A0A4Q4TLI1</accession>
<protein>
    <recommendedName>
        <fullName evidence="5">Xylanolytic transcriptional activator regulatory domain-containing protein</fullName>
    </recommendedName>
</protein>
<proteinExistence type="predicted"/>
<comment type="caution">
    <text evidence="6">The sequence shown here is derived from an EMBL/GenBank/DDBJ whole genome shotgun (WGS) entry which is preliminary data.</text>
</comment>
<feature type="coiled-coil region" evidence="2">
    <location>
        <begin position="442"/>
        <end position="476"/>
    </location>
</feature>
<dbReference type="GO" id="GO:0006351">
    <property type="term" value="P:DNA-templated transcription"/>
    <property type="evidence" value="ECO:0007669"/>
    <property type="project" value="InterPro"/>
</dbReference>
<feature type="region of interest" description="Disordered" evidence="3">
    <location>
        <begin position="80"/>
        <end position="117"/>
    </location>
</feature>
<organism evidence="6 7">
    <name type="scientific">Monosporascus ibericus</name>
    <dbReference type="NCBI Taxonomy" id="155417"/>
    <lineage>
        <taxon>Eukaryota</taxon>
        <taxon>Fungi</taxon>
        <taxon>Dikarya</taxon>
        <taxon>Ascomycota</taxon>
        <taxon>Pezizomycotina</taxon>
        <taxon>Sordariomycetes</taxon>
        <taxon>Xylariomycetidae</taxon>
        <taxon>Xylariales</taxon>
        <taxon>Xylariales incertae sedis</taxon>
        <taxon>Monosporascus</taxon>
    </lineage>
</organism>
<feature type="compositionally biased region" description="Polar residues" evidence="3">
    <location>
        <begin position="80"/>
        <end position="89"/>
    </location>
</feature>
<dbReference type="AlphaFoldDB" id="A0A4Q4TLI1"/>
<keyword evidence="7" id="KW-1185">Reference proteome</keyword>
<dbReference type="STRING" id="155417.A0A4Q4TLI1"/>
<sequence>MLRLFSFGWRPRRPKQTTVGLRCLDPGEHAINADSESERKIDQIEERLGGIERLLQSLVINPSGPGASPAAVTETRRFASTLSTENLTPPSRHGGDEDDDYDTPSSGLCPEEDTEDFEGNSSLAAHTAFASEFLQNAVEQTSILGQGRSPKIDDALSALRRIVDMQQSGKTTLPQESRWLSRKSSARVNLRDLSMPPMSLAVKKLKETKHGPAVPMQTIVYALADIERFIDRCRRVYFATEEPSEGTFIIVNAGLATLYFEASVNATDPAEKAQYDACRAMCVKNLEAVLAQLNLMMPSSIENIEALLMSASFALELSRPSLAWVLSSRAVHMCRSLGLHQAASTKDDSPDEQMHKRLMFWCAYMLDKGLSLRMGRASVLQDYDISQPPVIERAYAPYPAPEILNMWVTHARCQGRLYERLYSPAALQQDVRVRVEQVNALAADFKRLLAETQDILARLEEKLSTLLSQQRRSEMQLYFWILKSDVVSYLSSLTLAYRALPPMGQRSRTFADECIDAARAAMRSHQETMDMYDDKALKVGHLHWAIIHAPFIPFIVIFCLVIETSDVEDLQRLADFVKSLEGTKDISASVGKLHHLCQVLYSVALLYVEAKGQQPADQDMVPVGNEFDMYLSQLGFMPTDQTMTNADLGADDQTRSMAQTTQLGDWFSGNNYMLGLVEEDLSAINSFGSPL</sequence>
<keyword evidence="4" id="KW-0812">Transmembrane</keyword>
<dbReference type="InterPro" id="IPR007219">
    <property type="entry name" value="XnlR_reg_dom"/>
</dbReference>
<gene>
    <name evidence="6" type="ORF">DL764_003192</name>
</gene>
<evidence type="ECO:0000313" key="7">
    <source>
        <dbReference type="Proteomes" id="UP000293360"/>
    </source>
</evidence>
<keyword evidence="4" id="KW-1133">Transmembrane helix</keyword>
<evidence type="ECO:0000313" key="6">
    <source>
        <dbReference type="EMBL" id="RYP06400.1"/>
    </source>
</evidence>
<feature type="domain" description="Xylanolytic transcriptional activator regulatory" evidence="5">
    <location>
        <begin position="323"/>
        <end position="395"/>
    </location>
</feature>
<dbReference type="OrthoDB" id="103819at2759"/>
<dbReference type="PANTHER" id="PTHR46910">
    <property type="entry name" value="TRANSCRIPTION FACTOR PDR1"/>
    <property type="match status" value="1"/>
</dbReference>
<dbReference type="GO" id="GO:0003700">
    <property type="term" value="F:DNA-binding transcription factor activity"/>
    <property type="evidence" value="ECO:0007669"/>
    <property type="project" value="InterPro"/>
</dbReference>